<keyword evidence="2" id="KW-0614">Plasmid</keyword>
<geneLocation type="plasmid" evidence="2">
    <name>Drgb3</name>
</geneLocation>
<dbReference type="Pfam" id="PF10881">
    <property type="entry name" value="DUF2726"/>
    <property type="match status" value="1"/>
</dbReference>
<dbReference type="InterPro" id="IPR024402">
    <property type="entry name" value="DUF2726"/>
</dbReference>
<name>A0A0N9N054_PECCA</name>
<reference evidence="2" key="1">
    <citation type="journal article" date="2015" name="Environ. Microbiol.">
        <title>Plasmids from the gut microbiome of cabbage root fly larvae encode SaxA that catalyses the conversion of the plant toxin 2-phenylethyl isothiocyanate.</title>
        <authorList>
            <person name="Welte C.U."/>
            <person name="de Graaf R.M."/>
            <person name="van den Bosch T.J."/>
            <person name="Op den Camp H.J."/>
            <person name="van Dam N.M."/>
            <person name="Jetten M.S."/>
        </authorList>
    </citation>
    <scope>NUCLEOTIDE SEQUENCE</scope>
    <source>
        <plasmid evidence="2">Drgb3</plasmid>
    </source>
</reference>
<evidence type="ECO:0000259" key="1">
    <source>
        <dbReference type="Pfam" id="PF10881"/>
    </source>
</evidence>
<protein>
    <recommendedName>
        <fullName evidence="1">DUF2726 domain-containing protein</fullName>
    </recommendedName>
</protein>
<accession>A0A0N9N054</accession>
<evidence type="ECO:0000313" key="2">
    <source>
        <dbReference type="EMBL" id="ALG88602.1"/>
    </source>
</evidence>
<reference evidence="2" key="2">
    <citation type="submission" date="2015-07" db="EMBL/GenBank/DDBJ databases">
        <authorList>
            <person name="Welte C."/>
            <person name="de Graaf R."/>
            <person name="van den Bosch T.J.M."/>
            <person name="Op den Camp H."/>
            <person name="van Dam N."/>
            <person name="Jetten M."/>
        </authorList>
    </citation>
    <scope>NUCLEOTIDE SEQUENCE</scope>
    <source>
        <plasmid evidence="2">Drgb3</plasmid>
    </source>
</reference>
<dbReference type="RefSeq" id="WP_181375117.1">
    <property type="nucleotide sequence ID" value="NZ_KT351734.1"/>
</dbReference>
<feature type="domain" description="DUF2726" evidence="1">
    <location>
        <begin position="62"/>
        <end position="171"/>
    </location>
</feature>
<proteinExistence type="predicted"/>
<dbReference type="AlphaFoldDB" id="A0A0N9N054"/>
<dbReference type="EMBL" id="KT351734">
    <property type="protein sequence ID" value="ALG88602.1"/>
    <property type="molecule type" value="Genomic_DNA"/>
</dbReference>
<sequence>MSMSAVLLVLGVVLFGVVLVKLLAKGGRSSHPMLGALKEAGVPPREVDRLVCQTPSYAAAGSLMTAREQRFFSQLCHHIDESRWRLCPQVRVADVVNVATNIKRGTKAWWKLFRLVSQWHCDVVVIDRASFAVVAVIELDDNSHRKPERQRRDILLAEVLSQAGIPLLRGADAPALTRRVEEFLQAQA</sequence>
<organism evidence="2">
    <name type="scientific">Pectobacterium carotovorum</name>
    <name type="common">Erwinia carotovora</name>
    <dbReference type="NCBI Taxonomy" id="554"/>
    <lineage>
        <taxon>Bacteria</taxon>
        <taxon>Pseudomonadati</taxon>
        <taxon>Pseudomonadota</taxon>
        <taxon>Gammaproteobacteria</taxon>
        <taxon>Enterobacterales</taxon>
        <taxon>Pectobacteriaceae</taxon>
        <taxon>Pectobacterium</taxon>
    </lineage>
</organism>